<dbReference type="EMBL" id="RCSW01000007">
    <property type="protein sequence ID" value="KAF7947171.1"/>
    <property type="molecule type" value="Genomic_DNA"/>
</dbReference>
<protein>
    <submittedName>
        <fullName evidence="4">Uncharacterized protein</fullName>
    </submittedName>
</protein>
<proteinExistence type="predicted"/>
<feature type="compositionally biased region" description="Polar residues" evidence="2">
    <location>
        <begin position="1"/>
        <end position="14"/>
    </location>
</feature>
<evidence type="ECO:0000256" key="1">
    <source>
        <dbReference type="SAM" id="Coils"/>
    </source>
</evidence>
<reference evidence="4 5" key="1">
    <citation type="journal article" date="2020" name="Genome Biol. Evol.">
        <title>Comparative genomics of Sclerotiniaceae.</title>
        <authorList>
            <person name="Valero Jimenez C.A."/>
            <person name="Steentjes M."/>
            <person name="Scholten O.E."/>
            <person name="Van Kan J.A.L."/>
        </authorList>
    </citation>
    <scope>NUCLEOTIDE SEQUENCE [LARGE SCALE GENOMIC DNA]</scope>
    <source>
        <strain evidence="4 5">MUCL 94</strain>
    </source>
</reference>
<feature type="transmembrane region" description="Helical" evidence="3">
    <location>
        <begin position="93"/>
        <end position="110"/>
    </location>
</feature>
<dbReference type="Proteomes" id="UP000710849">
    <property type="component" value="Unassembled WGS sequence"/>
</dbReference>
<accession>A0A9P5ISX8</accession>
<organism evidence="4 5">
    <name type="scientific">Botrytis byssoidea</name>
    <dbReference type="NCBI Taxonomy" id="139641"/>
    <lineage>
        <taxon>Eukaryota</taxon>
        <taxon>Fungi</taxon>
        <taxon>Dikarya</taxon>
        <taxon>Ascomycota</taxon>
        <taxon>Pezizomycotina</taxon>
        <taxon>Leotiomycetes</taxon>
        <taxon>Helotiales</taxon>
        <taxon>Sclerotiniaceae</taxon>
        <taxon>Botrytis</taxon>
    </lineage>
</organism>
<keyword evidence="3" id="KW-0472">Membrane</keyword>
<evidence type="ECO:0000313" key="5">
    <source>
        <dbReference type="Proteomes" id="UP000710849"/>
    </source>
</evidence>
<dbReference type="RefSeq" id="XP_038734376.1">
    <property type="nucleotide sequence ID" value="XM_038874932.1"/>
</dbReference>
<evidence type="ECO:0000313" key="4">
    <source>
        <dbReference type="EMBL" id="KAF7947171.1"/>
    </source>
</evidence>
<keyword evidence="3" id="KW-1133">Transmembrane helix</keyword>
<feature type="coiled-coil region" evidence="1">
    <location>
        <begin position="46"/>
        <end position="88"/>
    </location>
</feature>
<keyword evidence="3" id="KW-0812">Transmembrane</keyword>
<keyword evidence="5" id="KW-1185">Reference proteome</keyword>
<dbReference type="GeneID" id="62148009"/>
<keyword evidence="1" id="KW-0175">Coiled coil</keyword>
<evidence type="ECO:0000256" key="2">
    <source>
        <dbReference type="SAM" id="MobiDB-lite"/>
    </source>
</evidence>
<comment type="caution">
    <text evidence="4">The sequence shown here is derived from an EMBL/GenBank/DDBJ whole genome shotgun (WGS) entry which is preliminary data.</text>
</comment>
<feature type="region of interest" description="Disordered" evidence="2">
    <location>
        <begin position="1"/>
        <end position="35"/>
    </location>
</feature>
<gene>
    <name evidence="4" type="ORF">EAE97_004420</name>
</gene>
<dbReference type="AlphaFoldDB" id="A0A9P5ISX8"/>
<name>A0A9P5ISX8_9HELO</name>
<sequence length="186" mass="21687">MTSPNNMQSLALTNSEKEPPRNSTLNTDDEDDEDDEMPVITNAMYIAELKQRHAQQIDDLDERNDRRIVDLNQRNIDLKEQIANLQKQHYNHMYFTMLSVFIAILLTYIFNAKTVCDLYTLTMIRHYGITEFTIPNEGSGYEWMNSNGFMADGEFALRNTQIWSYGWHKGNLYLFQHVSSGVMSGW</sequence>
<evidence type="ECO:0000256" key="3">
    <source>
        <dbReference type="SAM" id="Phobius"/>
    </source>
</evidence>